<gene>
    <name evidence="3" type="ORF">PQU95_15985</name>
</gene>
<dbReference type="PROSITE" id="PS50111">
    <property type="entry name" value="CHEMOTAXIS_TRANSDUC_2"/>
    <property type="match status" value="1"/>
</dbReference>
<keyword evidence="1" id="KW-0807">Transducer</keyword>
<dbReference type="PRINTS" id="PR00260">
    <property type="entry name" value="CHEMTRNSDUCR"/>
</dbReference>
<accession>A0ABT5J1Q8</accession>
<protein>
    <submittedName>
        <fullName evidence="3">Methyl-accepting chemotaxis protein</fullName>
    </submittedName>
</protein>
<dbReference type="Pfam" id="PF00015">
    <property type="entry name" value="MCPsignal"/>
    <property type="match status" value="1"/>
</dbReference>
<proteinExistence type="predicted"/>
<dbReference type="EMBL" id="JAQQLF010000024">
    <property type="protein sequence ID" value="MDC7718702.1"/>
    <property type="molecule type" value="Genomic_DNA"/>
</dbReference>
<evidence type="ECO:0000313" key="3">
    <source>
        <dbReference type="EMBL" id="MDC7718702.1"/>
    </source>
</evidence>
<name>A0ABT5J1Q8_9NEIS</name>
<feature type="domain" description="Methyl-accepting transducer" evidence="2">
    <location>
        <begin position="30"/>
        <end position="78"/>
    </location>
</feature>
<reference evidence="3 4" key="1">
    <citation type="submission" date="2023-01" db="EMBL/GenBank/DDBJ databases">
        <title>Novel species of the genus Vogesella isolated from rivers.</title>
        <authorList>
            <person name="Lu H."/>
        </authorList>
    </citation>
    <scope>NUCLEOTIDE SEQUENCE [LARGE SCALE GENOMIC DNA]</scope>
    <source>
        <strain evidence="3 4">DC21W</strain>
    </source>
</reference>
<dbReference type="InterPro" id="IPR004089">
    <property type="entry name" value="MCPsignal_dom"/>
</dbReference>
<keyword evidence="4" id="KW-1185">Reference proteome</keyword>
<dbReference type="Gene3D" id="1.10.287.950">
    <property type="entry name" value="Methyl-accepting chemotaxis protein"/>
    <property type="match status" value="1"/>
</dbReference>
<dbReference type="SUPFAM" id="SSF58104">
    <property type="entry name" value="Methyl-accepting chemotaxis protein (MCP) signaling domain"/>
    <property type="match status" value="1"/>
</dbReference>
<sequence length="202" mass="22648">MSNKPTHKTSSGELAGFVRLNEGIKGVVLIAFQINIMALNAILLAHRAGEVALGFGVISKELRSLSVELTGLMQELSNDAYLAVNLISDLLRQERRYRLLKKATDLVANPSPALRDVMVRREEEFSLITHRVRDVRLRLLDRLEDARKLCQFGTAISRSAKIEAAYGREYGRALAEVSQEFDQKIQNILPSIEALCTGMQRR</sequence>
<dbReference type="InterPro" id="IPR004090">
    <property type="entry name" value="Chemotax_Me-accpt_rcpt"/>
</dbReference>
<evidence type="ECO:0000313" key="4">
    <source>
        <dbReference type="Proteomes" id="UP001219956"/>
    </source>
</evidence>
<evidence type="ECO:0000256" key="1">
    <source>
        <dbReference type="PROSITE-ProRule" id="PRU00284"/>
    </source>
</evidence>
<evidence type="ECO:0000259" key="2">
    <source>
        <dbReference type="PROSITE" id="PS50111"/>
    </source>
</evidence>
<comment type="caution">
    <text evidence="3">The sequence shown here is derived from an EMBL/GenBank/DDBJ whole genome shotgun (WGS) entry which is preliminary data.</text>
</comment>
<organism evidence="3 4">
    <name type="scientific">Vogesella aquatica</name>
    <dbReference type="NCBI Taxonomy" id="2984206"/>
    <lineage>
        <taxon>Bacteria</taxon>
        <taxon>Pseudomonadati</taxon>
        <taxon>Pseudomonadota</taxon>
        <taxon>Betaproteobacteria</taxon>
        <taxon>Neisseriales</taxon>
        <taxon>Chromobacteriaceae</taxon>
        <taxon>Vogesella</taxon>
    </lineage>
</organism>
<dbReference type="RefSeq" id="WP_272752937.1">
    <property type="nucleotide sequence ID" value="NZ_JAQQLF010000024.1"/>
</dbReference>
<dbReference type="Proteomes" id="UP001219956">
    <property type="component" value="Unassembled WGS sequence"/>
</dbReference>